<protein>
    <submittedName>
        <fullName evidence="2">Uncharacterized protein</fullName>
    </submittedName>
</protein>
<feature type="region of interest" description="Disordered" evidence="1">
    <location>
        <begin position="44"/>
        <end position="63"/>
    </location>
</feature>
<evidence type="ECO:0000313" key="3">
    <source>
        <dbReference type="Proteomes" id="UP000640614"/>
    </source>
</evidence>
<evidence type="ECO:0000313" key="2">
    <source>
        <dbReference type="EMBL" id="MBE8726272.1"/>
    </source>
</evidence>
<dbReference type="EMBL" id="PRDM01000003">
    <property type="protein sequence ID" value="MBE8726272.1"/>
    <property type="molecule type" value="Genomic_DNA"/>
</dbReference>
<gene>
    <name evidence="2" type="ORF">C4F50_15150</name>
</gene>
<name>A0ABR9TLM9_9FLAO</name>
<dbReference type="Proteomes" id="UP000640614">
    <property type="component" value="Unassembled WGS sequence"/>
</dbReference>
<reference evidence="2 3" key="1">
    <citation type="submission" date="2018-07" db="EMBL/GenBank/DDBJ databases">
        <title>Genome assembly of strain KB82.</title>
        <authorList>
            <person name="Kukolya J."/>
            <person name="Horvath B."/>
            <person name="Nagy I."/>
            <person name="Toth A."/>
        </authorList>
    </citation>
    <scope>NUCLEOTIDE SEQUENCE [LARGE SCALE GENOMIC DNA]</scope>
    <source>
        <strain evidence="2 3">Kb82</strain>
    </source>
</reference>
<organism evidence="2 3">
    <name type="scientific">Flavobacterium hungaricum</name>
    <dbReference type="NCBI Taxonomy" id="2082725"/>
    <lineage>
        <taxon>Bacteria</taxon>
        <taxon>Pseudomonadati</taxon>
        <taxon>Bacteroidota</taxon>
        <taxon>Flavobacteriia</taxon>
        <taxon>Flavobacteriales</taxon>
        <taxon>Flavobacteriaceae</taxon>
        <taxon>Flavobacterium</taxon>
    </lineage>
</organism>
<proteinExistence type="predicted"/>
<keyword evidence="3" id="KW-1185">Reference proteome</keyword>
<accession>A0ABR9TLM9</accession>
<evidence type="ECO:0000256" key="1">
    <source>
        <dbReference type="SAM" id="MobiDB-lite"/>
    </source>
</evidence>
<comment type="caution">
    <text evidence="2">The sequence shown here is derived from an EMBL/GenBank/DDBJ whole genome shotgun (WGS) entry which is preliminary data.</text>
</comment>
<sequence length="73" mass="8118">MTKMRKIELSEIPTRSWKPCGSEKPENLGGVGNRKVLSREGWKWSSPDFSSGSGNGQPGPEGHAQIMNFIIRF</sequence>